<feature type="coiled-coil region" evidence="8">
    <location>
        <begin position="763"/>
        <end position="797"/>
    </location>
</feature>
<feature type="region of interest" description="Disordered" evidence="9">
    <location>
        <begin position="41"/>
        <end position="67"/>
    </location>
</feature>
<dbReference type="PROSITE" id="PS50885">
    <property type="entry name" value="HAMP"/>
    <property type="match status" value="1"/>
</dbReference>
<dbReference type="EMBL" id="AYLO01000156">
    <property type="protein sequence ID" value="ESS67172.1"/>
    <property type="molecule type" value="Genomic_DNA"/>
</dbReference>
<dbReference type="InterPro" id="IPR004089">
    <property type="entry name" value="MCPsignal_dom"/>
</dbReference>
<dbReference type="eggNOG" id="COG0840">
    <property type="taxonomic scope" value="Bacteria"/>
</dbReference>
<evidence type="ECO:0000313" key="14">
    <source>
        <dbReference type="Proteomes" id="UP000017842"/>
    </source>
</evidence>
<dbReference type="PANTHER" id="PTHR32089">
    <property type="entry name" value="METHYL-ACCEPTING CHEMOTAXIS PROTEIN MCPB"/>
    <property type="match status" value="1"/>
</dbReference>
<dbReference type="PATRIC" id="fig|1116472.3.peg.3835"/>
<keyword evidence="8" id="KW-0175">Coiled coil</keyword>
<evidence type="ECO:0000259" key="11">
    <source>
        <dbReference type="PROSITE" id="PS50111"/>
    </source>
</evidence>
<dbReference type="GO" id="GO:0016020">
    <property type="term" value="C:membrane"/>
    <property type="evidence" value="ECO:0007669"/>
    <property type="project" value="UniProtKB-SubCell"/>
</dbReference>
<keyword evidence="2 10" id="KW-0812">Transmembrane</keyword>
<evidence type="ECO:0000259" key="12">
    <source>
        <dbReference type="PROSITE" id="PS50885"/>
    </source>
</evidence>
<dbReference type="eggNOG" id="COG2205">
    <property type="taxonomic scope" value="Bacteria"/>
</dbReference>
<dbReference type="Pfam" id="PF00672">
    <property type="entry name" value="HAMP"/>
    <property type="match status" value="1"/>
</dbReference>
<dbReference type="Pfam" id="PF00015">
    <property type="entry name" value="MCPsignal"/>
    <property type="match status" value="1"/>
</dbReference>
<organism evidence="13 14">
    <name type="scientific">Methyloglobulus morosus KoM1</name>
    <dbReference type="NCBI Taxonomy" id="1116472"/>
    <lineage>
        <taxon>Bacteria</taxon>
        <taxon>Pseudomonadati</taxon>
        <taxon>Pseudomonadota</taxon>
        <taxon>Gammaproteobacteria</taxon>
        <taxon>Methylococcales</taxon>
        <taxon>Methylococcaceae</taxon>
        <taxon>Methyloglobulus</taxon>
    </lineage>
</organism>
<name>V5BLZ1_9GAMM</name>
<dbReference type="Gene3D" id="1.10.287.950">
    <property type="entry name" value="Methyl-accepting chemotaxis protein"/>
    <property type="match status" value="1"/>
</dbReference>
<comment type="caution">
    <text evidence="13">The sequence shown here is derived from an EMBL/GenBank/DDBJ whole genome shotgun (WGS) entry which is preliminary data.</text>
</comment>
<dbReference type="CDD" id="cd06225">
    <property type="entry name" value="HAMP"/>
    <property type="match status" value="1"/>
</dbReference>
<evidence type="ECO:0000313" key="13">
    <source>
        <dbReference type="EMBL" id="ESS67172.1"/>
    </source>
</evidence>
<dbReference type="Gene3D" id="6.10.340.10">
    <property type="match status" value="1"/>
</dbReference>
<feature type="transmembrane region" description="Helical" evidence="10">
    <location>
        <begin position="100"/>
        <end position="120"/>
    </location>
</feature>
<evidence type="ECO:0000256" key="1">
    <source>
        <dbReference type="ARBA" id="ARBA00004141"/>
    </source>
</evidence>
<keyword evidence="4 10" id="KW-0472">Membrane</keyword>
<dbReference type="STRING" id="1116472.MGMO_171c00140"/>
<keyword evidence="3 10" id="KW-1133">Transmembrane helix</keyword>
<dbReference type="PANTHER" id="PTHR32089:SF119">
    <property type="entry name" value="METHYL-ACCEPTING CHEMOTAXIS PROTEIN CTPL"/>
    <property type="match status" value="1"/>
</dbReference>
<gene>
    <name evidence="13" type="ORF">MGMO_171c00140</name>
</gene>
<evidence type="ECO:0000256" key="10">
    <source>
        <dbReference type="SAM" id="Phobius"/>
    </source>
</evidence>
<dbReference type="SUPFAM" id="SSF58104">
    <property type="entry name" value="Methyl-accepting chemotaxis protein (MCP) signaling domain"/>
    <property type="match status" value="1"/>
</dbReference>
<comment type="similarity">
    <text evidence="6">Belongs to the methyl-accepting chemotaxis (MCP) protein family.</text>
</comment>
<dbReference type="RefSeq" id="WP_023496441.1">
    <property type="nucleotide sequence ID" value="NZ_AYLO01000156.1"/>
</dbReference>
<evidence type="ECO:0000256" key="8">
    <source>
        <dbReference type="SAM" id="Coils"/>
    </source>
</evidence>
<reference evidence="13 14" key="1">
    <citation type="journal article" date="2013" name="Genome Announc.">
        <title>Draft Genome Sequence of the Methanotrophic Gammaproteobacterium Methyloglobulus morosus DSM 22980 Strain KoM1.</title>
        <authorList>
            <person name="Poehlein A."/>
            <person name="Deutzmann J.S."/>
            <person name="Daniel R."/>
            <person name="Simeonova D.D."/>
        </authorList>
    </citation>
    <scope>NUCLEOTIDE SEQUENCE [LARGE SCALE GENOMIC DNA]</scope>
    <source>
        <strain evidence="13 14">KoM1</strain>
    </source>
</reference>
<dbReference type="GO" id="GO:0006935">
    <property type="term" value="P:chemotaxis"/>
    <property type="evidence" value="ECO:0007669"/>
    <property type="project" value="UniProtKB-ARBA"/>
</dbReference>
<proteinExistence type="inferred from homology"/>
<keyword evidence="14" id="KW-1185">Reference proteome</keyword>
<evidence type="ECO:0000256" key="5">
    <source>
        <dbReference type="ARBA" id="ARBA00023224"/>
    </source>
</evidence>
<keyword evidence="5 7" id="KW-0807">Transducer</keyword>
<dbReference type="SMART" id="SM00304">
    <property type="entry name" value="HAMP"/>
    <property type="match status" value="2"/>
</dbReference>
<sequence>MNEEYVLEEINTIGWTPEEISRAYERIKEFARQNISIEDDKASEDLTEAKQSDYLRQEAPIDDNDDSDRHYYEPVSKAIEKDEELEEGDYFSRLLLSQKFLILGFLAFIMVAIPLGFYIAGVQKNINITKTEIKGISPVLDLVKLVQLTQQHRVLAEQTLAGESASSTARVTKEKEIAEAIASMDPLINIQLGNPSINKDWGNAKIHWQTLLDQVKNEKITATEAIAAHTNLLNDYFALTDRIADFTGLPLDPDADSYYMMRSGIYALPELIEALDRTNDIGTEVLAHKKADSTQRAVITSFLSLAKARQKEGFGQLQKSLDMNSTMKDELQSLATKNWLRLDKMIKLTENEILSKEVFDYDADTYNDDLKSTIVGLYLLDTSTVEQLGRVLETRKIRLLKDLLIVAGGILALAIISLIISYFVTRSVTVPVEHLVSVMQQLARGDTTVRSNIQSRDEIGLLARQFDSMVDQREAASATIQKENETLNNSIINLLHAVAALAQRDLTVKAPVAEDITGPVGDALNYLSDETAKVLNQVVKIAGQVSKVSQQIKAQSDIVIGIAGEENRVVEQSSIELNAASEVMLDIAKLAISCNEAASRAIQNTDKAEVTVLSTVQGITSIRDTIRETEKRIKRLGERSQEIGSVVTIINGIAERTHILALNASMHAASAGEAGKGFAVVANEVQKLAENAREATMQISNLVNNIQVETADTVTTMNEAISQVVEGTTLAQQAGNEMRETRDTTAELVQLVQRIADNSKAQAETTQKLRNRAEQILKATEQTFQQLQEQGQQTERLVGFSGSLVESVGVFKLPAVA</sequence>
<feature type="transmembrane region" description="Helical" evidence="10">
    <location>
        <begin position="403"/>
        <end position="424"/>
    </location>
</feature>
<dbReference type="PROSITE" id="PS50111">
    <property type="entry name" value="CHEMOTAXIS_TRANSDUC_2"/>
    <property type="match status" value="1"/>
</dbReference>
<accession>V5BLZ1</accession>
<dbReference type="AlphaFoldDB" id="V5BLZ1"/>
<dbReference type="SMART" id="SM00283">
    <property type="entry name" value="MA"/>
    <property type="match status" value="1"/>
</dbReference>
<evidence type="ECO:0000256" key="4">
    <source>
        <dbReference type="ARBA" id="ARBA00023136"/>
    </source>
</evidence>
<evidence type="ECO:0000256" key="7">
    <source>
        <dbReference type="PROSITE-ProRule" id="PRU00284"/>
    </source>
</evidence>
<evidence type="ECO:0000256" key="9">
    <source>
        <dbReference type="SAM" id="MobiDB-lite"/>
    </source>
</evidence>
<feature type="domain" description="HAMP" evidence="12">
    <location>
        <begin position="426"/>
        <end position="478"/>
    </location>
</feature>
<feature type="domain" description="Methyl-accepting transducer" evidence="11">
    <location>
        <begin position="541"/>
        <end position="777"/>
    </location>
</feature>
<evidence type="ECO:0000256" key="3">
    <source>
        <dbReference type="ARBA" id="ARBA00022989"/>
    </source>
</evidence>
<protein>
    <submittedName>
        <fullName evidence="13">Putative methyl-accepting chemotaxis AlkN</fullName>
    </submittedName>
</protein>
<dbReference type="OrthoDB" id="9177152at2"/>
<feature type="compositionally biased region" description="Basic and acidic residues" evidence="9">
    <location>
        <begin position="41"/>
        <end position="56"/>
    </location>
</feature>
<comment type="subcellular location">
    <subcellularLocation>
        <location evidence="1">Membrane</location>
        <topology evidence="1">Multi-pass membrane protein</topology>
    </subcellularLocation>
</comment>
<evidence type="ECO:0000256" key="6">
    <source>
        <dbReference type="ARBA" id="ARBA00029447"/>
    </source>
</evidence>
<dbReference type="Proteomes" id="UP000017842">
    <property type="component" value="Unassembled WGS sequence"/>
</dbReference>
<evidence type="ECO:0000256" key="2">
    <source>
        <dbReference type="ARBA" id="ARBA00022692"/>
    </source>
</evidence>
<dbReference type="GO" id="GO:0007165">
    <property type="term" value="P:signal transduction"/>
    <property type="evidence" value="ECO:0007669"/>
    <property type="project" value="UniProtKB-KW"/>
</dbReference>
<dbReference type="InterPro" id="IPR003660">
    <property type="entry name" value="HAMP_dom"/>
</dbReference>